<dbReference type="PANTHER" id="PTHR43861">
    <property type="entry name" value="TRANS-ACONITATE 2-METHYLTRANSFERASE-RELATED"/>
    <property type="match status" value="1"/>
</dbReference>
<dbReference type="Gene3D" id="3.40.50.150">
    <property type="entry name" value="Vaccinia Virus protein VP39"/>
    <property type="match status" value="1"/>
</dbReference>
<keyword evidence="3" id="KW-0489">Methyltransferase</keyword>
<dbReference type="PANTHER" id="PTHR43861:SF3">
    <property type="entry name" value="PUTATIVE (AFU_ORTHOLOGUE AFUA_2G14390)-RELATED"/>
    <property type="match status" value="1"/>
</dbReference>
<accession>A0ABS2A7I6</accession>
<evidence type="ECO:0000259" key="2">
    <source>
        <dbReference type="Pfam" id="PF08241"/>
    </source>
</evidence>
<gene>
    <name evidence="3" type="ORF">JIG36_09545</name>
</gene>
<comment type="caution">
    <text evidence="3">The sequence shown here is derived from an EMBL/GenBank/DDBJ whole genome shotgun (WGS) entry which is preliminary data.</text>
</comment>
<sequence>MSRYVMGRTAEEHERLRRQAAIWQQATGRLLDLAGLSPGDRCLDVGCGTGAVMELMAERGGRVTGIDLDVELGEKAAAAAGGTFVAADLEADDDAVPPESFDLVYGRLILLHMNDPVAALRRMWRWVAPGGKLVVQDYDMDSAEGFPPLPALEEWRRVFLGAYSAAGRDYRIGTRLPAMFAEAGIGRPDITDIAGKLGTVADTAPMLAATYGSIAPLALEQGLITEEQRATFGAEMQDTIRQHPDHTVMWPLLIGAVKIR</sequence>
<evidence type="ECO:0000313" key="3">
    <source>
        <dbReference type="EMBL" id="MBM2615798.1"/>
    </source>
</evidence>
<evidence type="ECO:0000313" key="4">
    <source>
        <dbReference type="Proteomes" id="UP000632138"/>
    </source>
</evidence>
<dbReference type="GO" id="GO:0032259">
    <property type="term" value="P:methylation"/>
    <property type="evidence" value="ECO:0007669"/>
    <property type="project" value="UniProtKB-KW"/>
</dbReference>
<dbReference type="GO" id="GO:0008168">
    <property type="term" value="F:methyltransferase activity"/>
    <property type="evidence" value="ECO:0007669"/>
    <property type="project" value="UniProtKB-KW"/>
</dbReference>
<dbReference type="Proteomes" id="UP000632138">
    <property type="component" value="Unassembled WGS sequence"/>
</dbReference>
<evidence type="ECO:0000256" key="1">
    <source>
        <dbReference type="ARBA" id="ARBA00022679"/>
    </source>
</evidence>
<dbReference type="InterPro" id="IPR029063">
    <property type="entry name" value="SAM-dependent_MTases_sf"/>
</dbReference>
<dbReference type="CDD" id="cd02440">
    <property type="entry name" value="AdoMet_MTases"/>
    <property type="match status" value="1"/>
</dbReference>
<name>A0ABS2A7I6_9ACTN</name>
<organism evidence="3 4">
    <name type="scientific">Paractinoplanes ovalisporus</name>
    <dbReference type="NCBI Taxonomy" id="2810368"/>
    <lineage>
        <taxon>Bacteria</taxon>
        <taxon>Bacillati</taxon>
        <taxon>Actinomycetota</taxon>
        <taxon>Actinomycetes</taxon>
        <taxon>Micromonosporales</taxon>
        <taxon>Micromonosporaceae</taxon>
        <taxon>Paractinoplanes</taxon>
    </lineage>
</organism>
<feature type="domain" description="Methyltransferase type 11" evidence="2">
    <location>
        <begin position="43"/>
        <end position="135"/>
    </location>
</feature>
<dbReference type="RefSeq" id="WP_203375651.1">
    <property type="nucleotide sequence ID" value="NZ_JAENHP010000002.1"/>
</dbReference>
<dbReference type="InterPro" id="IPR013216">
    <property type="entry name" value="Methyltransf_11"/>
</dbReference>
<proteinExistence type="predicted"/>
<dbReference type="EMBL" id="JAENHP010000002">
    <property type="protein sequence ID" value="MBM2615798.1"/>
    <property type="molecule type" value="Genomic_DNA"/>
</dbReference>
<protein>
    <submittedName>
        <fullName evidence="3">Methyltransferase domain-containing protein</fullName>
    </submittedName>
</protein>
<keyword evidence="4" id="KW-1185">Reference proteome</keyword>
<reference evidence="3 4" key="1">
    <citation type="submission" date="2021-01" db="EMBL/GenBank/DDBJ databases">
        <title>Actinoplanes sp. nov. LDG1-06 isolated from lichen.</title>
        <authorList>
            <person name="Saeng-In P."/>
            <person name="Phongsopitanun W."/>
            <person name="Kanchanasin P."/>
            <person name="Yuki M."/>
            <person name="Kudo T."/>
            <person name="Ohkuma M."/>
            <person name="Tanasupawat S."/>
        </authorList>
    </citation>
    <scope>NUCLEOTIDE SEQUENCE [LARGE SCALE GENOMIC DNA]</scope>
    <source>
        <strain evidence="3 4">LDG1-06</strain>
    </source>
</reference>
<dbReference type="Pfam" id="PF08241">
    <property type="entry name" value="Methyltransf_11"/>
    <property type="match status" value="1"/>
</dbReference>
<keyword evidence="1" id="KW-0808">Transferase</keyword>
<dbReference type="SUPFAM" id="SSF53335">
    <property type="entry name" value="S-adenosyl-L-methionine-dependent methyltransferases"/>
    <property type="match status" value="1"/>
</dbReference>